<organism evidence="2 3">
    <name type="scientific">Salinimicrobium profundisediminis</name>
    <dbReference type="NCBI Taxonomy" id="2994553"/>
    <lineage>
        <taxon>Bacteria</taxon>
        <taxon>Pseudomonadati</taxon>
        <taxon>Bacteroidota</taxon>
        <taxon>Flavobacteriia</taxon>
        <taxon>Flavobacteriales</taxon>
        <taxon>Flavobacteriaceae</taxon>
        <taxon>Salinimicrobium</taxon>
    </lineage>
</organism>
<dbReference type="AlphaFoldDB" id="A0A9X3CV64"/>
<gene>
    <name evidence="2" type="ORF">OQ279_04715</name>
</gene>
<dbReference type="RefSeq" id="WP_266068674.1">
    <property type="nucleotide sequence ID" value="NZ_JAPJDA010000006.1"/>
</dbReference>
<proteinExistence type="predicted"/>
<dbReference type="EMBL" id="JAPJDA010000006">
    <property type="protein sequence ID" value="MCX2837446.1"/>
    <property type="molecule type" value="Genomic_DNA"/>
</dbReference>
<evidence type="ECO:0000313" key="2">
    <source>
        <dbReference type="EMBL" id="MCX2837446.1"/>
    </source>
</evidence>
<keyword evidence="1" id="KW-0472">Membrane</keyword>
<reference evidence="2" key="1">
    <citation type="submission" date="2022-11" db="EMBL/GenBank/DDBJ databases">
        <title>Salinimicrobium profundisediminis sp. nov., isolated from deep-sea sediment of the Mariana Trench.</title>
        <authorList>
            <person name="Fu H."/>
        </authorList>
    </citation>
    <scope>NUCLEOTIDE SEQUENCE</scope>
    <source>
        <strain evidence="2">MT39</strain>
    </source>
</reference>
<dbReference type="Proteomes" id="UP001148482">
    <property type="component" value="Unassembled WGS sequence"/>
</dbReference>
<name>A0A9X3CV64_9FLAO</name>
<evidence type="ECO:0000313" key="3">
    <source>
        <dbReference type="Proteomes" id="UP001148482"/>
    </source>
</evidence>
<keyword evidence="1" id="KW-0812">Transmembrane</keyword>
<protein>
    <submittedName>
        <fullName evidence="2">Uncharacterized protein</fullName>
    </submittedName>
</protein>
<keyword evidence="1" id="KW-1133">Transmembrane helix</keyword>
<evidence type="ECO:0000256" key="1">
    <source>
        <dbReference type="SAM" id="Phobius"/>
    </source>
</evidence>
<feature type="transmembrane region" description="Helical" evidence="1">
    <location>
        <begin position="6"/>
        <end position="24"/>
    </location>
</feature>
<keyword evidence="3" id="KW-1185">Reference proteome</keyword>
<sequence>MSFLDSDTILYIIIIVVFLAFFLWNGNRTKKNRELKKNRNFRNRYNERKRNKFCRY</sequence>
<accession>A0A9X3CV64</accession>
<comment type="caution">
    <text evidence="2">The sequence shown here is derived from an EMBL/GenBank/DDBJ whole genome shotgun (WGS) entry which is preliminary data.</text>
</comment>